<dbReference type="AlphaFoldDB" id="A0A2P6FAZ2"/>
<accession>A0A2P6FAZ2</accession>
<dbReference type="EMBL" id="JTLV02000001">
    <property type="protein sequence ID" value="PQM30602.1"/>
    <property type="molecule type" value="Genomic_DNA"/>
</dbReference>
<proteinExistence type="predicted"/>
<protein>
    <submittedName>
        <fullName evidence="1">Uncharacterized protein</fullName>
    </submittedName>
</protein>
<reference evidence="1 2" key="1">
    <citation type="journal article" date="2015" name="MBio">
        <title>Genome sequence of the Drosophila melanogaster male-killing Spiroplasma strain MSRO endosymbiont.</title>
        <authorList>
            <person name="Paredes J.C."/>
            <person name="Herren J.K."/>
            <person name="Schupfer F."/>
            <person name="Marin R."/>
            <person name="Claverol S."/>
            <person name="Kuo C.H."/>
            <person name="Lemaitre B."/>
            <person name="Beven L."/>
        </authorList>
    </citation>
    <scope>NUCLEOTIDE SEQUENCE [LARGE SCALE GENOMIC DNA]</scope>
    <source>
        <strain evidence="1 2">MSRO</strain>
    </source>
</reference>
<organism evidence="1 2">
    <name type="scientific">Spiroplasma poulsonii</name>
    <dbReference type="NCBI Taxonomy" id="2138"/>
    <lineage>
        <taxon>Bacteria</taxon>
        <taxon>Bacillati</taxon>
        <taxon>Mycoplasmatota</taxon>
        <taxon>Mollicutes</taxon>
        <taxon>Entomoplasmatales</taxon>
        <taxon>Spiroplasmataceae</taxon>
        <taxon>Spiroplasma</taxon>
    </lineage>
</organism>
<evidence type="ECO:0000313" key="2">
    <source>
        <dbReference type="Proteomes" id="UP000031565"/>
    </source>
</evidence>
<comment type="caution">
    <text evidence="1">The sequence shown here is derived from an EMBL/GenBank/DDBJ whole genome shotgun (WGS) entry which is preliminary data.</text>
</comment>
<evidence type="ECO:0000313" key="1">
    <source>
        <dbReference type="EMBL" id="PQM30602.1"/>
    </source>
</evidence>
<dbReference type="Proteomes" id="UP000031565">
    <property type="component" value="Unassembled WGS sequence"/>
</dbReference>
<gene>
    <name evidence="1" type="ORF">SMSRO_SF003800</name>
</gene>
<sequence>MYLITLFIFFIKPQLFSYYLVNPNAFGYVNFVDIFFKIEHDVDIKVLQEWLHNKIYVSYSSRHWHDQDFAIQCWFQSGKEMINFISELESYPGVLDVKYYLISEILWDSYSWKPEDKNYR</sequence>
<dbReference type="RefSeq" id="WP_040092772.1">
    <property type="nucleotide sequence ID" value="NZ_CM020866.1"/>
</dbReference>
<keyword evidence="2" id="KW-1185">Reference proteome</keyword>
<dbReference type="OrthoDB" id="529868at2"/>
<dbReference type="STRING" id="2138.SMSRO_v1c03610"/>
<name>A0A2P6FAZ2_9MOLU</name>